<comment type="caution">
    <text evidence="2">The sequence shown here is derived from an EMBL/GenBank/DDBJ whole genome shotgun (WGS) entry which is preliminary data.</text>
</comment>
<sequence>MVLELEGHEELPAPLAAGSSVSKKSSTNPSHEELIYSLLTLEDKFFNLQGVALCSYRRLLATYEVASGSSSRINQLEQELRTLRKAKAREERRALRHHLKNLSGEHDTLKERYAASVRRTDSVKAELDGVRTERDFAEMEREAFWKERKVLRTSRD</sequence>
<feature type="coiled-coil region" evidence="1">
    <location>
        <begin position="66"/>
        <end position="112"/>
    </location>
</feature>
<gene>
    <name evidence="2" type="ORF">LIER_13331</name>
</gene>
<keyword evidence="3" id="KW-1185">Reference proteome</keyword>
<keyword evidence="1" id="KW-0175">Coiled coil</keyword>
<accession>A0AAV3PZ69</accession>
<dbReference type="EMBL" id="BAABME010002674">
    <property type="protein sequence ID" value="GAA0155645.1"/>
    <property type="molecule type" value="Genomic_DNA"/>
</dbReference>
<evidence type="ECO:0000256" key="1">
    <source>
        <dbReference type="SAM" id="Coils"/>
    </source>
</evidence>
<name>A0AAV3PZ69_LITER</name>
<dbReference type="Proteomes" id="UP001454036">
    <property type="component" value="Unassembled WGS sequence"/>
</dbReference>
<proteinExistence type="predicted"/>
<evidence type="ECO:0000313" key="2">
    <source>
        <dbReference type="EMBL" id="GAA0155645.1"/>
    </source>
</evidence>
<reference evidence="2 3" key="1">
    <citation type="submission" date="2024-01" db="EMBL/GenBank/DDBJ databases">
        <title>The complete chloroplast genome sequence of Lithospermum erythrorhizon: insights into the phylogenetic relationship among Boraginaceae species and the maternal lineages of purple gromwells.</title>
        <authorList>
            <person name="Okada T."/>
            <person name="Watanabe K."/>
        </authorList>
    </citation>
    <scope>NUCLEOTIDE SEQUENCE [LARGE SCALE GENOMIC DNA]</scope>
</reference>
<organism evidence="2 3">
    <name type="scientific">Lithospermum erythrorhizon</name>
    <name type="common">Purple gromwell</name>
    <name type="synonym">Lithospermum officinale var. erythrorhizon</name>
    <dbReference type="NCBI Taxonomy" id="34254"/>
    <lineage>
        <taxon>Eukaryota</taxon>
        <taxon>Viridiplantae</taxon>
        <taxon>Streptophyta</taxon>
        <taxon>Embryophyta</taxon>
        <taxon>Tracheophyta</taxon>
        <taxon>Spermatophyta</taxon>
        <taxon>Magnoliopsida</taxon>
        <taxon>eudicotyledons</taxon>
        <taxon>Gunneridae</taxon>
        <taxon>Pentapetalae</taxon>
        <taxon>asterids</taxon>
        <taxon>lamiids</taxon>
        <taxon>Boraginales</taxon>
        <taxon>Boraginaceae</taxon>
        <taxon>Boraginoideae</taxon>
        <taxon>Lithospermeae</taxon>
        <taxon>Lithospermum</taxon>
    </lineage>
</organism>
<dbReference type="AlphaFoldDB" id="A0AAV3PZ69"/>
<evidence type="ECO:0000313" key="3">
    <source>
        <dbReference type="Proteomes" id="UP001454036"/>
    </source>
</evidence>
<protein>
    <submittedName>
        <fullName evidence="2">Uncharacterized protein</fullName>
    </submittedName>
</protein>